<reference evidence="9 10" key="1">
    <citation type="submission" date="2019-02" db="EMBL/GenBank/DDBJ databases">
        <title>Draft genome sequences of novel Actinobacteria.</title>
        <authorList>
            <person name="Sahin N."/>
            <person name="Ay H."/>
            <person name="Saygin H."/>
        </authorList>
    </citation>
    <scope>NUCLEOTIDE SEQUENCE [LARGE SCALE GENOMIC DNA]</scope>
    <source>
        <strain evidence="9 10">8K307</strain>
    </source>
</reference>
<dbReference type="InterPro" id="IPR014718">
    <property type="entry name" value="GH-type_carb-bd"/>
</dbReference>
<dbReference type="InterPro" id="IPR038970">
    <property type="entry name" value="Lyase_8"/>
</dbReference>
<gene>
    <name evidence="9" type="ORF">E1262_24740</name>
</gene>
<dbReference type="InterPro" id="IPR011013">
    <property type="entry name" value="Gal_mutarotase_sf_dom"/>
</dbReference>
<feature type="active site" evidence="4">
    <location>
        <position position="287"/>
    </location>
</feature>
<dbReference type="SUPFAM" id="SSF49863">
    <property type="entry name" value="Hyaluronate lyase-like, C-terminal domain"/>
    <property type="match status" value="1"/>
</dbReference>
<feature type="chain" id="PRO_5020817570" evidence="5">
    <location>
        <begin position="28"/>
        <end position="852"/>
    </location>
</feature>
<organism evidence="9 10">
    <name type="scientific">Jiangella aurantiaca</name>
    <dbReference type="NCBI Taxonomy" id="2530373"/>
    <lineage>
        <taxon>Bacteria</taxon>
        <taxon>Bacillati</taxon>
        <taxon>Actinomycetota</taxon>
        <taxon>Actinomycetes</taxon>
        <taxon>Jiangellales</taxon>
        <taxon>Jiangellaceae</taxon>
        <taxon>Jiangella</taxon>
    </lineage>
</organism>
<evidence type="ECO:0000259" key="8">
    <source>
        <dbReference type="Pfam" id="PF08124"/>
    </source>
</evidence>
<dbReference type="InterPro" id="IPR004103">
    <property type="entry name" value="Lyase_8_C"/>
</dbReference>
<dbReference type="InterPro" id="IPR006311">
    <property type="entry name" value="TAT_signal"/>
</dbReference>
<dbReference type="PANTHER" id="PTHR38481:SF1">
    <property type="entry name" value="HYALURONATE LYASE"/>
    <property type="match status" value="1"/>
</dbReference>
<evidence type="ECO:0000259" key="6">
    <source>
        <dbReference type="Pfam" id="PF02278"/>
    </source>
</evidence>
<dbReference type="OrthoDB" id="6636047at2"/>
<dbReference type="GO" id="GO:0005576">
    <property type="term" value="C:extracellular region"/>
    <property type="evidence" value="ECO:0007669"/>
    <property type="project" value="InterPro"/>
</dbReference>
<dbReference type="EMBL" id="SMLB01000049">
    <property type="protein sequence ID" value="TDD65641.1"/>
    <property type="molecule type" value="Genomic_DNA"/>
</dbReference>
<dbReference type="Pfam" id="PF02884">
    <property type="entry name" value="Lyase_8_C"/>
    <property type="match status" value="1"/>
</dbReference>
<dbReference type="GO" id="GO:0016837">
    <property type="term" value="F:carbon-oxygen lyase activity, acting on polysaccharides"/>
    <property type="evidence" value="ECO:0007669"/>
    <property type="project" value="UniProtKB-ARBA"/>
</dbReference>
<name>A0A4R5A1L9_9ACTN</name>
<feature type="domain" description="Polysaccharide lyase family 8 central" evidence="6">
    <location>
        <begin position="424"/>
        <end position="725"/>
    </location>
</feature>
<dbReference type="Proteomes" id="UP000295217">
    <property type="component" value="Unassembled WGS sequence"/>
</dbReference>
<dbReference type="AlphaFoldDB" id="A0A4R5A1L9"/>
<sequence>MELSRRRVLSILSAAGLAAVVTPPRAAANPVTPGSAGAGGPTTAASGTDRLLANTVAIFAGTPEVNTHPAVAAKLAAIDRTATTWLTALQNAGDGELFAGLPLGISDPNLNASYQHLYEIALATATPGCGLHGDQATRQQVQDGLVWLHDHYYGDQSAGYYGNWFTWEIGISTHTGKTLALLGDAAPADLVTTYVASMDAYLRNGIDGDVNLDSRFHTGANLADITTNRMIQGALLGDEARIRKAIEDQLTVFATIDPYALRHGNTDGYYTDGSFIQHHSVAYTGAYGRALLTRVVQTLKILDGTGFADGAALVPVVQRWVTDGFAPLIFEGWMMEIVKGRSVSRTSTGYTDVAQVVEAVVDLAEHAADPAPLRGYVKFIRSTSRAALDPATFVSPVSAARYADLIADDTVAPADLNPPARCVAFNAMDKTVHRRLGYAFALARSSDRISKYEYMSGENLMPWFQGDGAHYLYLSGQDQSQAFGVDYFTTVSPYSLAGVTAPVEERRTIPQLYGTPYYDNPGHPLHFTSSSQSQNTYVYFPRGTSAHSGGATLDEYGTAAMVLSDDVAWRDAQAGILPDDFVVYRNATATKSWFLFDDEIVVLAAGVGDNAGRAVTTSVDARIAAATDPVTATGVLRSGDAWTGPGTADLAWLRYANPAQDAAVGYVFLSAQPVRVALDTVTRSRRVVRTANPDTAVTKRVLGVTIDHPAGAAPAALAYAMVPHATEAALTAYAGGPLEVLANTTDVQAVRHTGLRLTGVNTFTSGRHDAGGLSVDGPASVLARKRAGRLTTIAVSDPTMDRDVVEVLVRGRTLTRVAGDRAVSVSPAPGGTLLRVDTHHAYGHSFAVTLRG</sequence>
<dbReference type="PANTHER" id="PTHR38481">
    <property type="entry name" value="HYALURONATE LYASE"/>
    <property type="match status" value="1"/>
</dbReference>
<feature type="domain" description="Polysaccharide lyase family 8 C-terminal" evidence="7">
    <location>
        <begin position="739"/>
        <end position="804"/>
    </location>
</feature>
<evidence type="ECO:0000256" key="4">
    <source>
        <dbReference type="PIRSR" id="PIRSR638970-1"/>
    </source>
</evidence>
<dbReference type="InterPro" id="IPR008929">
    <property type="entry name" value="Chondroitin_lyas"/>
</dbReference>
<evidence type="ECO:0000259" key="7">
    <source>
        <dbReference type="Pfam" id="PF02884"/>
    </source>
</evidence>
<comment type="similarity">
    <text evidence="1">Belongs to the polysaccharide lyase 8 family.</text>
</comment>
<dbReference type="PROSITE" id="PS51318">
    <property type="entry name" value="TAT"/>
    <property type="match status" value="1"/>
</dbReference>
<evidence type="ECO:0000256" key="1">
    <source>
        <dbReference type="ARBA" id="ARBA00006699"/>
    </source>
</evidence>
<dbReference type="Gene3D" id="1.50.10.100">
    <property type="entry name" value="Chondroitin AC/alginate lyase"/>
    <property type="match status" value="1"/>
</dbReference>
<dbReference type="RefSeq" id="WP_132106651.1">
    <property type="nucleotide sequence ID" value="NZ_SMLB01000049.1"/>
</dbReference>
<dbReference type="Gene3D" id="2.70.98.10">
    <property type="match status" value="1"/>
</dbReference>
<feature type="signal peptide" evidence="5">
    <location>
        <begin position="1"/>
        <end position="27"/>
    </location>
</feature>
<feature type="domain" description="Polysaccharide lyase 8 N-terminal alpha-helical" evidence="8">
    <location>
        <begin position="67"/>
        <end position="368"/>
    </location>
</feature>
<protein>
    <submittedName>
        <fullName evidence="9">Silent information regulator protein Sir2</fullName>
    </submittedName>
</protein>
<dbReference type="GO" id="GO:0030246">
    <property type="term" value="F:carbohydrate binding"/>
    <property type="evidence" value="ECO:0007669"/>
    <property type="project" value="InterPro"/>
</dbReference>
<feature type="active site" evidence="4">
    <location>
        <position position="278"/>
    </location>
</feature>
<dbReference type="GO" id="GO:0005975">
    <property type="term" value="P:carbohydrate metabolic process"/>
    <property type="evidence" value="ECO:0007669"/>
    <property type="project" value="InterPro"/>
</dbReference>
<accession>A0A4R5A1L9</accession>
<keyword evidence="10" id="KW-1185">Reference proteome</keyword>
<dbReference type="SUPFAM" id="SSF48230">
    <property type="entry name" value="Chondroitin AC/alginate lyase"/>
    <property type="match status" value="1"/>
</dbReference>
<dbReference type="Pfam" id="PF08124">
    <property type="entry name" value="Lyase_8_N"/>
    <property type="match status" value="1"/>
</dbReference>
<evidence type="ECO:0000313" key="10">
    <source>
        <dbReference type="Proteomes" id="UP000295217"/>
    </source>
</evidence>
<dbReference type="InterPro" id="IPR003159">
    <property type="entry name" value="Lyase_8_central_dom"/>
</dbReference>
<proteinExistence type="inferred from homology"/>
<evidence type="ECO:0000313" key="9">
    <source>
        <dbReference type="EMBL" id="TDD65641.1"/>
    </source>
</evidence>
<dbReference type="Gene3D" id="2.60.220.10">
    <property type="entry name" value="Polysaccharide lyase family 8-like, C-terminal"/>
    <property type="match status" value="1"/>
</dbReference>
<dbReference type="InterPro" id="IPR011071">
    <property type="entry name" value="Lyase_8-like_C"/>
</dbReference>
<evidence type="ECO:0000256" key="2">
    <source>
        <dbReference type="ARBA" id="ARBA00022729"/>
    </source>
</evidence>
<feature type="active site" evidence="4">
    <location>
        <position position="341"/>
    </location>
</feature>
<dbReference type="Pfam" id="PF02278">
    <property type="entry name" value="Lyase_8"/>
    <property type="match status" value="1"/>
</dbReference>
<dbReference type="InterPro" id="IPR012970">
    <property type="entry name" value="Lyase_8_alpha_N"/>
</dbReference>
<evidence type="ECO:0000256" key="3">
    <source>
        <dbReference type="ARBA" id="ARBA00023239"/>
    </source>
</evidence>
<dbReference type="SUPFAM" id="SSF74650">
    <property type="entry name" value="Galactose mutarotase-like"/>
    <property type="match status" value="1"/>
</dbReference>
<evidence type="ECO:0000256" key="5">
    <source>
        <dbReference type="SAM" id="SignalP"/>
    </source>
</evidence>
<keyword evidence="3" id="KW-0456">Lyase</keyword>
<comment type="caution">
    <text evidence="9">The sequence shown here is derived from an EMBL/GenBank/DDBJ whole genome shotgun (WGS) entry which is preliminary data.</text>
</comment>
<keyword evidence="2 5" id="KW-0732">Signal</keyword>